<dbReference type="InterPro" id="IPR049046">
    <property type="entry name" value="Beta-AFase-like_GH127_middle"/>
</dbReference>
<feature type="domain" description="Non-reducing end beta-L-arabinofuranosidase-like GH127 C-terminal" evidence="3">
    <location>
        <begin position="143"/>
        <end position="252"/>
    </location>
</feature>
<feature type="domain" description="Non-reducing end beta-L-arabinofuranosidase-like GH127 middle" evidence="2">
    <location>
        <begin position="48"/>
        <end position="140"/>
    </location>
</feature>
<reference evidence="5" key="1">
    <citation type="journal article" date="2019" name="Int. J. Syst. Evol. Microbiol.">
        <title>The Global Catalogue of Microorganisms (GCM) 10K type strain sequencing project: providing services to taxonomists for standard genome sequencing and annotation.</title>
        <authorList>
            <consortium name="The Broad Institute Genomics Platform"/>
            <consortium name="The Broad Institute Genome Sequencing Center for Infectious Disease"/>
            <person name="Wu L."/>
            <person name="Ma J."/>
        </authorList>
    </citation>
    <scope>NUCLEOTIDE SEQUENCE [LARGE SCALE GENOMIC DNA]</scope>
    <source>
        <strain evidence="5">NBRC 108725</strain>
    </source>
</reference>
<feature type="region of interest" description="Disordered" evidence="1">
    <location>
        <begin position="204"/>
        <end position="227"/>
    </location>
</feature>
<keyword evidence="5" id="KW-1185">Reference proteome</keyword>
<evidence type="ECO:0000313" key="4">
    <source>
        <dbReference type="EMBL" id="BDZ47471.1"/>
    </source>
</evidence>
<dbReference type="PANTHER" id="PTHR43465:SF2">
    <property type="entry name" value="DUF1680 DOMAIN PROTEIN (AFU_ORTHOLOGUE AFUA_1G08910)"/>
    <property type="match status" value="1"/>
</dbReference>
<sequence length="269" mass="28788">MPGTEELSLRADSDLRAPWFEVSCCPPNLARTLASLSALLATSTADGIQIHLYAPSDIKTDFGIGPVHLRVSTTYPHDGRISVEVLASPAAPWELALRVPEWAEGASLSVSGVSRRVNPGSAGEFRHWSAGDVVELNLPLAARITHPDARIDALRGQVAVERGPIVYCLESTDLAEGGSVNSVQLAEPRVDEDSGDLTVELSELRPSGEQGWPYGAPDTPPGSQTTEPARVRLVPYSRWGNRGPSTMRVWIPLRAAAGKEGANERGSTR</sequence>
<dbReference type="PANTHER" id="PTHR43465">
    <property type="entry name" value="DUF1680 DOMAIN PROTEIN (AFU_ORTHOLOGUE AFUA_1G08910)"/>
    <property type="match status" value="1"/>
</dbReference>
<evidence type="ECO:0000259" key="2">
    <source>
        <dbReference type="Pfam" id="PF20736"/>
    </source>
</evidence>
<dbReference type="InterPro" id="IPR049174">
    <property type="entry name" value="Beta-AFase-like"/>
</dbReference>
<dbReference type="Pfam" id="PF20737">
    <property type="entry name" value="Glyco_hydro127C"/>
    <property type="match status" value="1"/>
</dbReference>
<dbReference type="EMBL" id="AP027731">
    <property type="protein sequence ID" value="BDZ47471.1"/>
    <property type="molecule type" value="Genomic_DNA"/>
</dbReference>
<dbReference type="Pfam" id="PF20736">
    <property type="entry name" value="Glyco_hydro127M"/>
    <property type="match status" value="1"/>
</dbReference>
<dbReference type="InterPro" id="IPR049049">
    <property type="entry name" value="Beta-AFase-like_GH127_C"/>
</dbReference>
<dbReference type="Proteomes" id="UP001321498">
    <property type="component" value="Chromosome"/>
</dbReference>
<evidence type="ECO:0000256" key="1">
    <source>
        <dbReference type="SAM" id="MobiDB-lite"/>
    </source>
</evidence>
<accession>A0ABN6XR62</accession>
<evidence type="ECO:0000259" key="3">
    <source>
        <dbReference type="Pfam" id="PF20737"/>
    </source>
</evidence>
<gene>
    <name evidence="4" type="ORF">GCM10025866_33800</name>
</gene>
<protein>
    <submittedName>
        <fullName evidence="4">Uncharacterized protein</fullName>
    </submittedName>
</protein>
<organism evidence="4 5">
    <name type="scientific">Naasia aerilata</name>
    <dbReference type="NCBI Taxonomy" id="1162966"/>
    <lineage>
        <taxon>Bacteria</taxon>
        <taxon>Bacillati</taxon>
        <taxon>Actinomycetota</taxon>
        <taxon>Actinomycetes</taxon>
        <taxon>Micrococcales</taxon>
        <taxon>Microbacteriaceae</taxon>
        <taxon>Naasia</taxon>
    </lineage>
</organism>
<proteinExistence type="predicted"/>
<name>A0ABN6XR62_9MICO</name>
<evidence type="ECO:0000313" key="5">
    <source>
        <dbReference type="Proteomes" id="UP001321498"/>
    </source>
</evidence>